<keyword evidence="7" id="KW-0067">ATP-binding</keyword>
<evidence type="ECO:0000313" key="14">
    <source>
        <dbReference type="Proteomes" id="UP000008915"/>
    </source>
</evidence>
<feature type="transmembrane region" description="Helical" evidence="11">
    <location>
        <begin position="62"/>
        <end position="79"/>
    </location>
</feature>
<keyword evidence="14" id="KW-1185">Reference proteome</keyword>
<keyword evidence="5 11" id="KW-0812">Transmembrane</keyword>
<dbReference type="FunFam" id="3.40.50.300:FF:000421">
    <property type="entry name" value="Branched-chain amino acid ABC transporter ATP-binding protein"/>
    <property type="match status" value="1"/>
</dbReference>
<dbReference type="GO" id="GO:0005886">
    <property type="term" value="C:plasma membrane"/>
    <property type="evidence" value="ECO:0007669"/>
    <property type="project" value="UniProtKB-SubCell"/>
</dbReference>
<dbReference type="PANTHER" id="PTHR43820:SF4">
    <property type="entry name" value="HIGH-AFFINITY BRANCHED-CHAIN AMINO ACID TRANSPORT ATP-BINDING PROTEIN LIVF"/>
    <property type="match status" value="1"/>
</dbReference>
<dbReference type="KEGG" id="tmr:Tmar_1815"/>
<dbReference type="eggNOG" id="COG4177">
    <property type="taxonomic scope" value="Bacteria"/>
</dbReference>
<feature type="domain" description="ABC transporter" evidence="12">
    <location>
        <begin position="656"/>
        <end position="889"/>
    </location>
</feature>
<proteinExistence type="inferred from homology"/>
<evidence type="ECO:0000256" key="9">
    <source>
        <dbReference type="ARBA" id="ARBA00022989"/>
    </source>
</evidence>
<dbReference type="EMBL" id="CP002344">
    <property type="protein sequence ID" value="ADU51916.1"/>
    <property type="molecule type" value="Genomic_DNA"/>
</dbReference>
<comment type="subcellular location">
    <subcellularLocation>
        <location evidence="1">Cell membrane</location>
        <topology evidence="1">Multi-pass membrane protein</topology>
    </subcellularLocation>
</comment>
<dbReference type="eggNOG" id="COG1129">
    <property type="taxonomic scope" value="Bacteria"/>
</dbReference>
<keyword evidence="10 11" id="KW-0472">Membrane</keyword>
<reference evidence="14" key="2">
    <citation type="journal article" date="2010" name="Stand. Genomic Sci.">
        <title>Complete genome sequence of Thermaerobacter marianensis type strain (7p75aT).</title>
        <authorList>
            <person name="Han C."/>
            <person name="Gu W."/>
            <person name="Zhang X."/>
            <person name="Lapidus A."/>
            <person name="Nolan M."/>
            <person name="Copeland A."/>
            <person name="Lucas S."/>
            <person name="Glavina Del Rio T."/>
            <person name="Tice H."/>
            <person name="Cheng J."/>
            <person name="Tapia R."/>
            <person name="Goodwin L."/>
            <person name="Pitluck S."/>
            <person name="Pagani I."/>
            <person name="Ivanova N."/>
            <person name="Mavromatis K."/>
            <person name="Mikhailova N."/>
            <person name="Pati A."/>
            <person name="Chen A."/>
            <person name="Palaniappan K."/>
            <person name="Land M."/>
            <person name="Hauser L."/>
            <person name="Chang Y."/>
            <person name="Jeffries C."/>
            <person name="Schneider S."/>
            <person name="Rohde M."/>
            <person name="Goker M."/>
            <person name="Pukall R."/>
            <person name="Woyke T."/>
            <person name="Bristow J."/>
            <person name="Eisen J."/>
            <person name="Markowitz V."/>
            <person name="Hugenholtz P."/>
            <person name="Kyrpides N."/>
            <person name="Klenk H."/>
            <person name="Detter J."/>
        </authorList>
    </citation>
    <scope>NUCLEOTIDE SEQUENCE [LARGE SCALE GENOMIC DNA]</scope>
    <source>
        <strain evidence="14">ATCC 700841 / DSM 12885 / JCM 10246 / 7p75a</strain>
    </source>
</reference>
<evidence type="ECO:0000256" key="2">
    <source>
        <dbReference type="ARBA" id="ARBA00005417"/>
    </source>
</evidence>
<feature type="transmembrane region" description="Helical" evidence="11">
    <location>
        <begin position="159"/>
        <end position="179"/>
    </location>
</feature>
<feature type="transmembrane region" description="Helical" evidence="11">
    <location>
        <begin position="7"/>
        <end position="25"/>
    </location>
</feature>
<dbReference type="SMART" id="SM00382">
    <property type="entry name" value="AAA"/>
    <property type="match status" value="2"/>
</dbReference>
<evidence type="ECO:0000256" key="8">
    <source>
        <dbReference type="ARBA" id="ARBA00022970"/>
    </source>
</evidence>
<accession>E6SIA5</accession>
<keyword evidence="8" id="KW-0029">Amino-acid transport</keyword>
<dbReference type="RefSeq" id="WP_013496217.1">
    <property type="nucleotide sequence ID" value="NC_014831.1"/>
</dbReference>
<dbReference type="PROSITE" id="PS00211">
    <property type="entry name" value="ABC_TRANSPORTER_1"/>
    <property type="match status" value="1"/>
</dbReference>
<evidence type="ECO:0000259" key="12">
    <source>
        <dbReference type="PROSITE" id="PS50893"/>
    </source>
</evidence>
<dbReference type="Pfam" id="PF02653">
    <property type="entry name" value="BPD_transp_2"/>
    <property type="match status" value="1"/>
</dbReference>
<gene>
    <name evidence="13" type="ordered locus">Tmar_1815</name>
</gene>
<organism evidence="13 14">
    <name type="scientific">Thermaerobacter marianensis (strain ATCC 700841 / DSM 12885 / JCM 10246 / 7p75a)</name>
    <dbReference type="NCBI Taxonomy" id="644966"/>
    <lineage>
        <taxon>Bacteria</taxon>
        <taxon>Bacillati</taxon>
        <taxon>Bacillota</taxon>
        <taxon>Clostridia</taxon>
        <taxon>Eubacteriales</taxon>
        <taxon>Clostridiales Family XVII. Incertae Sedis</taxon>
        <taxon>Thermaerobacter</taxon>
    </lineage>
</organism>
<dbReference type="InterPro" id="IPR027417">
    <property type="entry name" value="P-loop_NTPase"/>
</dbReference>
<dbReference type="PROSITE" id="PS50893">
    <property type="entry name" value="ABC_TRANSPORTER_2"/>
    <property type="match status" value="2"/>
</dbReference>
<feature type="transmembrane region" description="Helical" evidence="11">
    <location>
        <begin position="211"/>
        <end position="234"/>
    </location>
</feature>
<dbReference type="InterPro" id="IPR017871">
    <property type="entry name" value="ABC_transporter-like_CS"/>
</dbReference>
<comment type="similarity">
    <text evidence="2">Belongs to the ABC transporter superfamily.</text>
</comment>
<dbReference type="GO" id="GO:0016887">
    <property type="term" value="F:ATP hydrolysis activity"/>
    <property type="evidence" value="ECO:0007669"/>
    <property type="project" value="InterPro"/>
</dbReference>
<feature type="domain" description="ABC transporter" evidence="12">
    <location>
        <begin position="377"/>
        <end position="622"/>
    </location>
</feature>
<evidence type="ECO:0000256" key="3">
    <source>
        <dbReference type="ARBA" id="ARBA00022448"/>
    </source>
</evidence>
<dbReference type="Gene3D" id="3.40.50.300">
    <property type="entry name" value="P-loop containing nucleotide triphosphate hydrolases"/>
    <property type="match status" value="2"/>
</dbReference>
<dbReference type="GO" id="GO:0005524">
    <property type="term" value="F:ATP binding"/>
    <property type="evidence" value="ECO:0007669"/>
    <property type="project" value="UniProtKB-KW"/>
</dbReference>
<dbReference type="InterPro" id="IPR001851">
    <property type="entry name" value="ABC_transp_permease"/>
</dbReference>
<feature type="transmembrane region" description="Helical" evidence="11">
    <location>
        <begin position="246"/>
        <end position="271"/>
    </location>
</feature>
<evidence type="ECO:0000256" key="1">
    <source>
        <dbReference type="ARBA" id="ARBA00004651"/>
    </source>
</evidence>
<dbReference type="PANTHER" id="PTHR43820">
    <property type="entry name" value="HIGH-AFFINITY BRANCHED-CHAIN AMINO ACID TRANSPORT ATP-BINDING PROTEIN LIVF"/>
    <property type="match status" value="1"/>
</dbReference>
<dbReference type="AlphaFoldDB" id="E6SIA5"/>
<dbReference type="InterPro" id="IPR032823">
    <property type="entry name" value="BCA_ABC_TP_C"/>
</dbReference>
<feature type="transmembrane region" description="Helical" evidence="11">
    <location>
        <begin position="292"/>
        <end position="311"/>
    </location>
</feature>
<evidence type="ECO:0000256" key="4">
    <source>
        <dbReference type="ARBA" id="ARBA00022475"/>
    </source>
</evidence>
<reference evidence="13 14" key="1">
    <citation type="journal article" date="2010" name="Stand. Genomic Sci.">
        <title>Complete genome sequence of Thermaerobacter marianensis type strain (7p75a).</title>
        <authorList>
            <person name="Han C."/>
            <person name="Gu W."/>
            <person name="Zhang X."/>
            <person name="Lapidus A."/>
            <person name="Nolan M."/>
            <person name="Copeland A."/>
            <person name="Lucas S."/>
            <person name="Del Rio T.G."/>
            <person name="Tice H."/>
            <person name="Cheng J.F."/>
            <person name="Tapia R."/>
            <person name="Goodwin L."/>
            <person name="Pitluck S."/>
            <person name="Pagani I."/>
            <person name="Ivanova N."/>
            <person name="Mavromatis K."/>
            <person name="Mikhailova N."/>
            <person name="Pati A."/>
            <person name="Chen A."/>
            <person name="Palaniappan K."/>
            <person name="Land M."/>
            <person name="Hauser L."/>
            <person name="Chang Y.J."/>
            <person name="Jeffries C.D."/>
            <person name="Schneider S."/>
            <person name="Rohde M."/>
            <person name="Goker M."/>
            <person name="Pukall R."/>
            <person name="Woyke T."/>
            <person name="Bristow J."/>
            <person name="Eisen J.A."/>
            <person name="Markowitz V."/>
            <person name="Hugenholtz P."/>
            <person name="Kyrpides N.C."/>
            <person name="Klenk H.P."/>
            <person name="Detter J.C."/>
        </authorList>
    </citation>
    <scope>NUCLEOTIDE SEQUENCE [LARGE SCALE GENOMIC DNA]</scope>
    <source>
        <strain evidence="14">ATCC 700841 / DSM 12885 / JCM 10246 / 7p75a</strain>
    </source>
</reference>
<protein>
    <submittedName>
        <fullName evidence="13">ABC transporter related protein</fullName>
    </submittedName>
</protein>
<keyword evidence="3" id="KW-0813">Transport</keyword>
<evidence type="ECO:0000256" key="10">
    <source>
        <dbReference type="ARBA" id="ARBA00023136"/>
    </source>
</evidence>
<feature type="transmembrane region" description="Helical" evidence="11">
    <location>
        <begin position="109"/>
        <end position="128"/>
    </location>
</feature>
<name>E6SIA5_THEM7</name>
<dbReference type="CDD" id="cd03219">
    <property type="entry name" value="ABC_Mj1267_LivG_branched"/>
    <property type="match status" value="1"/>
</dbReference>
<feature type="transmembrane region" description="Helical" evidence="11">
    <location>
        <begin position="31"/>
        <end position="50"/>
    </location>
</feature>
<dbReference type="SUPFAM" id="SSF52540">
    <property type="entry name" value="P-loop containing nucleoside triphosphate hydrolases"/>
    <property type="match status" value="2"/>
</dbReference>
<dbReference type="Pfam" id="PF00005">
    <property type="entry name" value="ABC_tran"/>
    <property type="match status" value="2"/>
</dbReference>
<dbReference type="STRING" id="644966.Tmar_1815"/>
<evidence type="ECO:0000313" key="13">
    <source>
        <dbReference type="EMBL" id="ADU51916.1"/>
    </source>
</evidence>
<keyword evidence="9 11" id="KW-1133">Transmembrane helix</keyword>
<dbReference type="InterPro" id="IPR052156">
    <property type="entry name" value="BCAA_Transport_ATP-bd_LivF"/>
</dbReference>
<dbReference type="CDD" id="cd06581">
    <property type="entry name" value="TM_PBP1_LivM_like"/>
    <property type="match status" value="1"/>
</dbReference>
<dbReference type="InterPro" id="IPR043428">
    <property type="entry name" value="LivM-like"/>
</dbReference>
<keyword evidence="6" id="KW-0547">Nucleotide-binding</keyword>
<dbReference type="Pfam" id="PF12399">
    <property type="entry name" value="BCA_ABC_TP_C"/>
    <property type="match status" value="1"/>
</dbReference>
<dbReference type="InterPro" id="IPR003593">
    <property type="entry name" value="AAA+_ATPase"/>
</dbReference>
<dbReference type="OrthoDB" id="9779136at2"/>
<dbReference type="GO" id="GO:0015658">
    <property type="term" value="F:branched-chain amino acid transmembrane transporter activity"/>
    <property type="evidence" value="ECO:0007669"/>
    <property type="project" value="InterPro"/>
</dbReference>
<feature type="transmembrane region" description="Helical" evidence="11">
    <location>
        <begin position="85"/>
        <end position="102"/>
    </location>
</feature>
<evidence type="ECO:0000256" key="6">
    <source>
        <dbReference type="ARBA" id="ARBA00022741"/>
    </source>
</evidence>
<dbReference type="Proteomes" id="UP000008915">
    <property type="component" value="Chromosome"/>
</dbReference>
<sequence length="897" mass="94229">MRRHGFRVIGAAVGILLWASLPYGVGDLLSLSVFVLIALYIPIVVGLSVLSGYTGQVSLGQAAFYGLGAYLTAILSTHLDWKPWLSIPTAVALTGLIAYGIGRPILVLRGHYLVVATLGLNIIVEVLIRELHGLTGGPSGLSGIPPLAAGSMVLRGDRAYYYAASLLAAGAVAASALLIRSRVGRALQAIATSETAAETLGIDAASYKARVFAWSAVLAAASGCLYAHYVGYLSPSPFSFNFSVELLVMAVIGGLASLPGAVVGSAITVLLREQLRTIISGLAGGAGAEYEVVIYGLILAAVVIFAPDGLWPSLARWWSRRVTQPGPRPAQPIAGESPSSIPALLPVPPMAGSMAAAGGIMPPAAIPTASGDHGPMLEVQGLGRRFGGLTALQDLSFSVRPGEIYAIIGPNGAGKTTLFNLVSGVLAPSSGTVRVDGQEIRGWPAHQVAALGIARTFQTPRLVPHLSVLENVLIGMHRHLRTGFAGALLGLGRREHRRVTQEVQQILALTGLSGLASAPAGSLPFGLQRLVEVARCMAGRPRLLLMDEPASGLSGEEREELVDIIRRIRAQGTTVVLVEHDVSLVMKVADRMLVLHHGQVLAEGTPEVVREDPAVIEAYLGRAPEDAPDLRPEATAGSAIPSAPRLRRPVPGELLLVVEDLRAGYGNLEVVCGASFRVRAGEVVAIVGSNGAGKSTLLKGVMGLIPAQGRVELAGQAVSARSPEDRTAMGLSLVPERRQLLWTMTVADHLALSTFARRSRKGHTGSAPLDWVWDLFPILRERQHQVAMTLSGGQQQMLAIARALMAEPRVLLLDEPLLGLAPQAVDRILKAVVQLRDRGLAIVLVEQNAAAILPVAQRVYVCRAGRLVEVEPGACGDLVRLETAFLGDRSGGRGGTG</sequence>
<evidence type="ECO:0000256" key="11">
    <source>
        <dbReference type="SAM" id="Phobius"/>
    </source>
</evidence>
<dbReference type="HOGENOM" id="CLU_006313_3_2_9"/>
<evidence type="ECO:0000256" key="7">
    <source>
        <dbReference type="ARBA" id="ARBA00022840"/>
    </source>
</evidence>
<dbReference type="InterPro" id="IPR003439">
    <property type="entry name" value="ABC_transporter-like_ATP-bd"/>
</dbReference>
<dbReference type="GO" id="GO:0015807">
    <property type="term" value="P:L-amino acid transport"/>
    <property type="evidence" value="ECO:0007669"/>
    <property type="project" value="TreeGrafter"/>
</dbReference>
<evidence type="ECO:0000256" key="5">
    <source>
        <dbReference type="ARBA" id="ARBA00022692"/>
    </source>
</evidence>
<keyword evidence="4" id="KW-1003">Cell membrane</keyword>